<comment type="subcellular location">
    <subcellularLocation>
        <location evidence="1">Cell membrane</location>
        <topology evidence="1">Multi-pass membrane protein</topology>
    </subcellularLocation>
</comment>
<dbReference type="PANTHER" id="PTHR33884:SF3">
    <property type="entry name" value="UPF0410 PROTEIN YMGE"/>
    <property type="match status" value="1"/>
</dbReference>
<dbReference type="Pfam" id="PF04226">
    <property type="entry name" value="Transgly_assoc"/>
    <property type="match status" value="1"/>
</dbReference>
<evidence type="ECO:0000256" key="5">
    <source>
        <dbReference type="ARBA" id="ARBA00022989"/>
    </source>
</evidence>
<dbReference type="InterPro" id="IPR007341">
    <property type="entry name" value="Transgly_assoc"/>
</dbReference>
<evidence type="ECO:0000313" key="8">
    <source>
        <dbReference type="Proteomes" id="UP000553981"/>
    </source>
</evidence>
<dbReference type="PANTHER" id="PTHR33884">
    <property type="entry name" value="UPF0410 PROTEIN YMGE"/>
    <property type="match status" value="1"/>
</dbReference>
<organism evidence="7 8">
    <name type="scientific">Mobiluncus curtisii</name>
    <dbReference type="NCBI Taxonomy" id="2051"/>
    <lineage>
        <taxon>Bacteria</taxon>
        <taxon>Bacillati</taxon>
        <taxon>Actinomycetota</taxon>
        <taxon>Actinomycetes</taxon>
        <taxon>Actinomycetales</taxon>
        <taxon>Actinomycetaceae</taxon>
        <taxon>Mobiluncus</taxon>
    </lineage>
</organism>
<protein>
    <submittedName>
        <fullName evidence="7">GlsB/YeaQ/YmgE family stress response membrane protein</fullName>
    </submittedName>
</protein>
<keyword evidence="3" id="KW-1003">Cell membrane</keyword>
<dbReference type="GO" id="GO:0005886">
    <property type="term" value="C:plasma membrane"/>
    <property type="evidence" value="ECO:0007669"/>
    <property type="project" value="UniProtKB-SubCell"/>
</dbReference>
<name>A0A7Y0YCI2_9ACTO</name>
<evidence type="ECO:0000256" key="3">
    <source>
        <dbReference type="ARBA" id="ARBA00022475"/>
    </source>
</evidence>
<dbReference type="AlphaFoldDB" id="A0A7Y0YCI2"/>
<comment type="similarity">
    <text evidence="2">Belongs to the UPF0410 family.</text>
</comment>
<proteinExistence type="inferred from homology"/>
<keyword evidence="6" id="KW-0472">Membrane</keyword>
<gene>
    <name evidence="7" type="ORF">HHJ67_07360</name>
</gene>
<dbReference type="OMA" id="GIAWIPF"/>
<dbReference type="EMBL" id="JABCUI010000003">
    <property type="protein sequence ID" value="NMW87568.1"/>
    <property type="molecule type" value="Genomic_DNA"/>
</dbReference>
<keyword evidence="4" id="KW-0812">Transmembrane</keyword>
<sequence length="110" mass="12040">MERADSLNRSILCLNRRDERKILMGQLIGMIVTGAVIGALARLFKRGKQPIGILWTIILGALGAGIGGWLVRMFGYQNANGGVQWIQWIVSVIVAMILIGIYMGVTGKKK</sequence>
<dbReference type="Proteomes" id="UP000553981">
    <property type="component" value="Unassembled WGS sequence"/>
</dbReference>
<evidence type="ECO:0000256" key="6">
    <source>
        <dbReference type="ARBA" id="ARBA00023136"/>
    </source>
</evidence>
<keyword evidence="5" id="KW-1133">Transmembrane helix</keyword>
<evidence type="ECO:0000313" key="7">
    <source>
        <dbReference type="EMBL" id="NMW87568.1"/>
    </source>
</evidence>
<comment type="caution">
    <text evidence="7">The sequence shown here is derived from an EMBL/GenBank/DDBJ whole genome shotgun (WGS) entry which is preliminary data.</text>
</comment>
<evidence type="ECO:0000256" key="4">
    <source>
        <dbReference type="ARBA" id="ARBA00022692"/>
    </source>
</evidence>
<evidence type="ECO:0000256" key="2">
    <source>
        <dbReference type="ARBA" id="ARBA00011006"/>
    </source>
</evidence>
<accession>A0A7Y0YCI2</accession>
<evidence type="ECO:0000256" key="1">
    <source>
        <dbReference type="ARBA" id="ARBA00004651"/>
    </source>
</evidence>
<reference evidence="7 8" key="1">
    <citation type="submission" date="2020-04" db="EMBL/GenBank/DDBJ databases">
        <title>Antimicrobial susceptibility and clonality of vaginal-derived multi-drug resistant Mobiluncus isolates in China.</title>
        <authorList>
            <person name="Zhang X."/>
        </authorList>
    </citation>
    <scope>NUCLEOTIDE SEQUENCE [LARGE SCALE GENOMIC DNA]</scope>
    <source>
        <strain evidence="7 8">19</strain>
    </source>
</reference>